<feature type="domain" description="Farnesoic acid O-methyl transferase" evidence="3">
    <location>
        <begin position="35"/>
        <end position="169"/>
    </location>
</feature>
<dbReference type="Pfam" id="PF12248">
    <property type="entry name" value="Methyltransf_FA"/>
    <property type="match status" value="1"/>
</dbReference>
<evidence type="ECO:0000313" key="5">
    <source>
        <dbReference type="Proteomes" id="UP000683360"/>
    </source>
</evidence>
<name>A0A8S3QEA1_MYTED</name>
<keyword evidence="2" id="KW-0732">Signal</keyword>
<reference evidence="4" key="1">
    <citation type="submission" date="2021-03" db="EMBL/GenBank/DDBJ databases">
        <authorList>
            <person name="Bekaert M."/>
        </authorList>
    </citation>
    <scope>NUCLEOTIDE SEQUENCE</scope>
</reference>
<sequence>MEFILHTVILLLVFLVRLILIHGADIYITTPETRDYTFLSNHGIRATDRILTFQLEACNNAYVGLMSGSSDAQPLYEIDFGAYGNTVSFIRAGKSSTLPRLDETNGNALDCNIYKEFRITWDDNTINVSHGLENSWSPFLTWTSPTTLWPIQHIGISTAYGAKGKWIFHIQNFPTTSELTPCAASCTKTYTCHCQTTSGTTTSSNTLAQLKIERKTLSSFKRRHQSASDPRKTSIYIGCVGIMVLVLSVAFIVILDLLPRA</sequence>
<evidence type="ECO:0000256" key="1">
    <source>
        <dbReference type="SAM" id="Phobius"/>
    </source>
</evidence>
<dbReference type="PANTHER" id="PTHR36695:SF12">
    <property type="entry name" value="AGAP008648-PA"/>
    <property type="match status" value="1"/>
</dbReference>
<organism evidence="4 5">
    <name type="scientific">Mytilus edulis</name>
    <name type="common">Blue mussel</name>
    <dbReference type="NCBI Taxonomy" id="6550"/>
    <lineage>
        <taxon>Eukaryota</taxon>
        <taxon>Metazoa</taxon>
        <taxon>Spiralia</taxon>
        <taxon>Lophotrochozoa</taxon>
        <taxon>Mollusca</taxon>
        <taxon>Bivalvia</taxon>
        <taxon>Autobranchia</taxon>
        <taxon>Pteriomorphia</taxon>
        <taxon>Mytilida</taxon>
        <taxon>Mytiloidea</taxon>
        <taxon>Mytilidae</taxon>
        <taxon>Mytilinae</taxon>
        <taxon>Mytilus</taxon>
    </lineage>
</organism>
<keyword evidence="1" id="KW-0812">Transmembrane</keyword>
<dbReference type="OrthoDB" id="6156557at2759"/>
<dbReference type="Proteomes" id="UP000683360">
    <property type="component" value="Unassembled WGS sequence"/>
</dbReference>
<dbReference type="EMBL" id="CAJPWZ010000511">
    <property type="protein sequence ID" value="CAG2195258.1"/>
    <property type="molecule type" value="Genomic_DNA"/>
</dbReference>
<proteinExistence type="predicted"/>
<feature type="transmembrane region" description="Helical" evidence="1">
    <location>
        <begin position="235"/>
        <end position="258"/>
    </location>
</feature>
<evidence type="ECO:0000259" key="3">
    <source>
        <dbReference type="Pfam" id="PF12248"/>
    </source>
</evidence>
<keyword evidence="1" id="KW-0472">Membrane</keyword>
<dbReference type="PANTHER" id="PTHR36695">
    <property type="entry name" value="AGAP008648-PA"/>
    <property type="match status" value="1"/>
</dbReference>
<dbReference type="AlphaFoldDB" id="A0A8S3QEA1"/>
<keyword evidence="5" id="KW-1185">Reference proteome</keyword>
<gene>
    <name evidence="4" type="ORF">MEDL_10213</name>
</gene>
<feature type="signal peptide" evidence="2">
    <location>
        <begin position="1"/>
        <end position="23"/>
    </location>
</feature>
<protein>
    <recommendedName>
        <fullName evidence="3">Farnesoic acid O-methyl transferase domain-containing protein</fullName>
    </recommendedName>
</protein>
<feature type="chain" id="PRO_5035868999" description="Farnesoic acid O-methyl transferase domain-containing protein" evidence="2">
    <location>
        <begin position="24"/>
        <end position="261"/>
    </location>
</feature>
<evidence type="ECO:0000313" key="4">
    <source>
        <dbReference type="EMBL" id="CAG2195258.1"/>
    </source>
</evidence>
<comment type="caution">
    <text evidence="4">The sequence shown here is derived from an EMBL/GenBank/DDBJ whole genome shotgun (WGS) entry which is preliminary data.</text>
</comment>
<keyword evidence="1" id="KW-1133">Transmembrane helix</keyword>
<evidence type="ECO:0000256" key="2">
    <source>
        <dbReference type="SAM" id="SignalP"/>
    </source>
</evidence>
<dbReference type="InterPro" id="IPR022041">
    <property type="entry name" value="Methyltransf_FA"/>
</dbReference>
<accession>A0A8S3QEA1</accession>